<protein>
    <submittedName>
        <fullName evidence="1">Uncharacterized protein</fullName>
    </submittedName>
</protein>
<organism evidence="1 2">
    <name type="scientific">Austropuccinia psidii MF-1</name>
    <dbReference type="NCBI Taxonomy" id="1389203"/>
    <lineage>
        <taxon>Eukaryota</taxon>
        <taxon>Fungi</taxon>
        <taxon>Dikarya</taxon>
        <taxon>Basidiomycota</taxon>
        <taxon>Pucciniomycotina</taxon>
        <taxon>Pucciniomycetes</taxon>
        <taxon>Pucciniales</taxon>
        <taxon>Sphaerophragmiaceae</taxon>
        <taxon>Austropuccinia</taxon>
    </lineage>
</organism>
<sequence>MINIKVLRKCGGELENDIKFSFVEPFSSEDYINSMEDIIAKKRIGKTWTRNLSESKIVPTISREDKRTERPVLKCHKCRSTSHLASPCTKKAKINGDQIIEEVQYAEETRETDQDSAISEDTPVKDYSIENTTDLYEVTEIHTHLLQYI</sequence>
<reference evidence="1" key="1">
    <citation type="submission" date="2021-03" db="EMBL/GenBank/DDBJ databases">
        <title>Draft genome sequence of rust myrtle Austropuccinia psidii MF-1, a brazilian biotype.</title>
        <authorList>
            <person name="Quecine M.C."/>
            <person name="Pachon D.M.R."/>
            <person name="Bonatelli M.L."/>
            <person name="Correr F.H."/>
            <person name="Franceschini L.M."/>
            <person name="Leite T.F."/>
            <person name="Margarido G.R.A."/>
            <person name="Almeida C.A."/>
            <person name="Ferrarezi J.A."/>
            <person name="Labate C.A."/>
        </authorList>
    </citation>
    <scope>NUCLEOTIDE SEQUENCE</scope>
    <source>
        <strain evidence="1">MF-1</strain>
    </source>
</reference>
<gene>
    <name evidence="1" type="ORF">O181_042150</name>
</gene>
<evidence type="ECO:0000313" key="1">
    <source>
        <dbReference type="EMBL" id="MBW0502435.1"/>
    </source>
</evidence>
<dbReference type="AlphaFoldDB" id="A0A9Q3HHW1"/>
<keyword evidence="2" id="KW-1185">Reference proteome</keyword>
<name>A0A9Q3HHW1_9BASI</name>
<comment type="caution">
    <text evidence="1">The sequence shown here is derived from an EMBL/GenBank/DDBJ whole genome shotgun (WGS) entry which is preliminary data.</text>
</comment>
<dbReference type="EMBL" id="AVOT02016819">
    <property type="protein sequence ID" value="MBW0502435.1"/>
    <property type="molecule type" value="Genomic_DNA"/>
</dbReference>
<accession>A0A9Q3HHW1</accession>
<proteinExistence type="predicted"/>
<dbReference type="Proteomes" id="UP000765509">
    <property type="component" value="Unassembled WGS sequence"/>
</dbReference>
<evidence type="ECO:0000313" key="2">
    <source>
        <dbReference type="Proteomes" id="UP000765509"/>
    </source>
</evidence>